<dbReference type="OrthoDB" id="5108480at2"/>
<organism evidence="1 2">
    <name type="scientific">Rhodococcus jostii (strain RHA1)</name>
    <dbReference type="NCBI Taxonomy" id="101510"/>
    <lineage>
        <taxon>Bacteria</taxon>
        <taxon>Bacillati</taxon>
        <taxon>Actinomycetota</taxon>
        <taxon>Actinomycetes</taxon>
        <taxon>Mycobacteriales</taxon>
        <taxon>Nocardiaceae</taxon>
        <taxon>Rhodococcus</taxon>
    </lineage>
</organism>
<evidence type="ECO:0000313" key="1">
    <source>
        <dbReference type="EMBL" id="ABH00226.1"/>
    </source>
</evidence>
<dbReference type="AlphaFoldDB" id="Q0RWW0"/>
<evidence type="ECO:0000313" key="2">
    <source>
        <dbReference type="Proteomes" id="UP000008710"/>
    </source>
</evidence>
<reference evidence="2" key="1">
    <citation type="journal article" date="2006" name="Proc. Natl. Acad. Sci. U.S.A.">
        <title>The complete genome of Rhodococcus sp. RHA1 provides insights into a catabolic powerhouse.</title>
        <authorList>
            <person name="McLeod M.P."/>
            <person name="Warren R.L."/>
            <person name="Hsiao W.W.L."/>
            <person name="Araki N."/>
            <person name="Myhre M."/>
            <person name="Fernandes C."/>
            <person name="Miyazawa D."/>
            <person name="Wong W."/>
            <person name="Lillquist A.L."/>
            <person name="Wang D."/>
            <person name="Dosanjh M."/>
            <person name="Hara H."/>
            <person name="Petrescu A."/>
            <person name="Morin R.D."/>
            <person name="Yang G."/>
            <person name="Stott J.M."/>
            <person name="Schein J.E."/>
            <person name="Shin H."/>
            <person name="Smailus D."/>
            <person name="Siddiqui A.S."/>
            <person name="Marra M.A."/>
            <person name="Jones S.J.M."/>
            <person name="Holt R."/>
            <person name="Brinkman F.S.L."/>
            <person name="Miyauchi K."/>
            <person name="Fukuda M."/>
            <person name="Davies J.E."/>
            <person name="Mohn W.W."/>
            <person name="Eltis L.D."/>
        </authorList>
    </citation>
    <scope>NUCLEOTIDE SEQUENCE [LARGE SCALE GENOMIC DNA]</scope>
    <source>
        <strain evidence="2">RHA1</strain>
    </source>
</reference>
<dbReference type="RefSeq" id="WP_011599900.1">
    <property type="nucleotide sequence ID" value="NC_008270.1"/>
</dbReference>
<name>Q0RWW0_RHOJR</name>
<keyword evidence="1" id="KW-0614">Plasmid</keyword>
<dbReference type="Proteomes" id="UP000008710">
    <property type="component" value="Plasmid pRHL2"/>
</dbReference>
<proteinExistence type="predicted"/>
<geneLocation type="plasmid" evidence="1 2">
    <name>pRHL2</name>
</geneLocation>
<dbReference type="EMBL" id="CP000433">
    <property type="protein sequence ID" value="ABH00226.1"/>
    <property type="molecule type" value="Genomic_DNA"/>
</dbReference>
<gene>
    <name evidence="1" type="ordered locus">RHA1_ro10033</name>
</gene>
<accession>Q0RWW0</accession>
<dbReference type="HOGENOM" id="CLU_2013495_0_0_11"/>
<dbReference type="KEGG" id="rha:RHA1_ro10033"/>
<protein>
    <submittedName>
        <fullName evidence="1">Uncharacterized protein</fullName>
    </submittedName>
</protein>
<sequence length="123" mass="13941">MKLDELRKMIRETTTEDWNHIHCWGGGAGPSYRDRTVTALVGKTDAIENEVESHGNVAILRDDLDISIAWGLDLDFRGLRDAGSRATSKLRLGEELPQRGRLDLNRRHLLPRLSRRSSAPRGR</sequence>